<comment type="caution">
    <text evidence="2">The sequence shown here is derived from an EMBL/GenBank/DDBJ whole genome shotgun (WGS) entry which is preliminary data.</text>
</comment>
<evidence type="ECO:0000313" key="2">
    <source>
        <dbReference type="EMBL" id="KAB7891089.1"/>
    </source>
</evidence>
<dbReference type="RefSeq" id="WP_152187660.1">
    <property type="nucleotide sequence ID" value="NZ_WFKI01000002.1"/>
</dbReference>
<dbReference type="EMBL" id="WFKJ01000002">
    <property type="protein sequence ID" value="KAB7892813.1"/>
    <property type="molecule type" value="Genomic_DNA"/>
</dbReference>
<dbReference type="Proteomes" id="UP000472839">
    <property type="component" value="Unassembled WGS sequence"/>
</dbReference>
<evidence type="ECO:0000313" key="5">
    <source>
        <dbReference type="Proteomes" id="UP000472839"/>
    </source>
</evidence>
<name>A0A6L4WW92_9BACT</name>
<feature type="signal peptide" evidence="1">
    <location>
        <begin position="1"/>
        <end position="20"/>
    </location>
</feature>
<evidence type="ECO:0000313" key="3">
    <source>
        <dbReference type="EMBL" id="KAB7892813.1"/>
    </source>
</evidence>
<protein>
    <submittedName>
        <fullName evidence="2">Uncharacterized protein</fullName>
    </submittedName>
</protein>
<gene>
    <name evidence="3" type="ORF">GBG18_01325</name>
    <name evidence="2" type="ORF">GBG19_01615</name>
</gene>
<accession>A0A6L4WW92</accession>
<reference evidence="4 5" key="1">
    <citation type="submission" date="2019-10" db="EMBL/GenBank/DDBJ databases">
        <title>Poseidonibacter ostreae sp. nov., isolated from the gut of the Ostrea denselamellosa.</title>
        <authorList>
            <person name="Choi A."/>
        </authorList>
    </citation>
    <scope>NUCLEOTIDE SEQUENCE [LARGE SCALE GENOMIC DNA]</scope>
    <source>
        <strain evidence="2 5">SJOD-M-33</strain>
        <strain evidence="3 4">SJOD-M-5</strain>
    </source>
</reference>
<evidence type="ECO:0000313" key="4">
    <source>
        <dbReference type="Proteomes" id="UP000461010"/>
    </source>
</evidence>
<feature type="chain" id="PRO_5026917345" evidence="1">
    <location>
        <begin position="21"/>
        <end position="129"/>
    </location>
</feature>
<dbReference type="Proteomes" id="UP000461010">
    <property type="component" value="Unassembled WGS sequence"/>
</dbReference>
<dbReference type="AlphaFoldDB" id="A0A6L4WW92"/>
<sequence length="129" mass="14832">MKNKFIVIALLALFFTNLNAYSTQIKAAHAIGIFHENGKGENIQHVRKTKDDYNGICFSKIVVFGKLNNIMPKVKIGNSLGKFIKEIPIYNKHKIKIAKEITFKHYNVTKGYIEVRVDKKLYDSKVFVK</sequence>
<dbReference type="EMBL" id="WFKK01000002">
    <property type="protein sequence ID" value="KAB7891089.1"/>
    <property type="molecule type" value="Genomic_DNA"/>
</dbReference>
<proteinExistence type="predicted"/>
<organism evidence="2 5">
    <name type="scientific">Poseidonibacter ostreae</name>
    <dbReference type="NCBI Taxonomy" id="2654171"/>
    <lineage>
        <taxon>Bacteria</taxon>
        <taxon>Pseudomonadati</taxon>
        <taxon>Campylobacterota</taxon>
        <taxon>Epsilonproteobacteria</taxon>
        <taxon>Campylobacterales</taxon>
        <taxon>Arcobacteraceae</taxon>
        <taxon>Poseidonibacter</taxon>
    </lineage>
</organism>
<keyword evidence="4" id="KW-1185">Reference proteome</keyword>
<keyword evidence="1" id="KW-0732">Signal</keyword>
<evidence type="ECO:0000256" key="1">
    <source>
        <dbReference type="SAM" id="SignalP"/>
    </source>
</evidence>